<sequence length="134" mass="14408">MRIATIITAAALTLSASAAMADHLDSVLGGAIGGAAGAAIGQSVGGRDGAIIGSAIGGATGVILTQQQRERVIIRQPRPQPVYYAVPVQPRPVYYMVKPDKHFYKHHRKHGHWGDRGGWDNRGWGDRDRWGDDD</sequence>
<proteinExistence type="predicted"/>
<evidence type="ECO:0000313" key="4">
    <source>
        <dbReference type="EMBL" id="MEQ6290159.1"/>
    </source>
</evidence>
<dbReference type="InterPro" id="IPR039567">
    <property type="entry name" value="Gly-zipper"/>
</dbReference>
<name>A0ABV1M5E7_9NEIS</name>
<evidence type="ECO:0000256" key="2">
    <source>
        <dbReference type="SAM" id="SignalP"/>
    </source>
</evidence>
<evidence type="ECO:0000259" key="3">
    <source>
        <dbReference type="Pfam" id="PF13488"/>
    </source>
</evidence>
<dbReference type="Pfam" id="PF13488">
    <property type="entry name" value="Gly-zipper_Omp"/>
    <property type="match status" value="1"/>
</dbReference>
<feature type="compositionally biased region" description="Basic and acidic residues" evidence="1">
    <location>
        <begin position="112"/>
        <end position="134"/>
    </location>
</feature>
<dbReference type="EMBL" id="JBEFLD010000003">
    <property type="protein sequence ID" value="MEQ6290159.1"/>
    <property type="molecule type" value="Genomic_DNA"/>
</dbReference>
<evidence type="ECO:0000256" key="1">
    <source>
        <dbReference type="SAM" id="MobiDB-lite"/>
    </source>
</evidence>
<comment type="caution">
    <text evidence="4">The sequence shown here is derived from an EMBL/GenBank/DDBJ whole genome shotgun (WGS) entry which is preliminary data.</text>
</comment>
<evidence type="ECO:0000313" key="5">
    <source>
        <dbReference type="Proteomes" id="UP001433638"/>
    </source>
</evidence>
<feature type="region of interest" description="Disordered" evidence="1">
    <location>
        <begin position="108"/>
        <end position="134"/>
    </location>
</feature>
<dbReference type="Proteomes" id="UP001433638">
    <property type="component" value="Unassembled WGS sequence"/>
</dbReference>
<protein>
    <submittedName>
        <fullName evidence="4">Glycine zipper domain-containing protein</fullName>
    </submittedName>
</protein>
<organism evidence="4 5">
    <name type="scientific">Vogesella oryzagri</name>
    <dbReference type="NCBI Taxonomy" id="3160864"/>
    <lineage>
        <taxon>Bacteria</taxon>
        <taxon>Pseudomonadati</taxon>
        <taxon>Pseudomonadota</taxon>
        <taxon>Betaproteobacteria</taxon>
        <taxon>Neisseriales</taxon>
        <taxon>Chromobacteriaceae</taxon>
        <taxon>Vogesella</taxon>
    </lineage>
</organism>
<accession>A0ABV1M5E7</accession>
<feature type="signal peptide" evidence="2">
    <location>
        <begin position="1"/>
        <end position="21"/>
    </location>
</feature>
<dbReference type="RefSeq" id="WP_349585390.1">
    <property type="nucleotide sequence ID" value="NZ_JBEFLD010000003.1"/>
</dbReference>
<keyword evidence="5" id="KW-1185">Reference proteome</keyword>
<reference evidence="4" key="1">
    <citation type="submission" date="2024-06" db="EMBL/GenBank/DDBJ databases">
        <title>Genome sequence of Vogesella sp. MAHUQ-64.</title>
        <authorList>
            <person name="Huq M.A."/>
        </authorList>
    </citation>
    <scope>NUCLEOTIDE SEQUENCE</scope>
    <source>
        <strain evidence="4">MAHUQ-64</strain>
    </source>
</reference>
<feature type="chain" id="PRO_5045178074" evidence="2">
    <location>
        <begin position="22"/>
        <end position="134"/>
    </location>
</feature>
<feature type="domain" description="Glycine zipper" evidence="3">
    <location>
        <begin position="29"/>
        <end position="68"/>
    </location>
</feature>
<gene>
    <name evidence="4" type="ORF">ABNW52_05965</name>
</gene>
<keyword evidence="2" id="KW-0732">Signal</keyword>